<evidence type="ECO:0000259" key="1">
    <source>
        <dbReference type="SMART" id="SM00642"/>
    </source>
</evidence>
<dbReference type="CDD" id="cd11336">
    <property type="entry name" value="AmyAc_MTSase"/>
    <property type="match status" value="1"/>
</dbReference>
<feature type="domain" description="Glycosyl hydrolase family 13 catalytic" evidence="1">
    <location>
        <begin position="23"/>
        <end position="465"/>
    </location>
</feature>
<evidence type="ECO:0000313" key="3">
    <source>
        <dbReference type="Proteomes" id="UP000650224"/>
    </source>
</evidence>
<dbReference type="RefSeq" id="WP_191732155.1">
    <property type="nucleotide sequence ID" value="NZ_JACSPR010000001.1"/>
</dbReference>
<dbReference type="EMBL" id="JACSPR010000001">
    <property type="protein sequence ID" value="MBD8028904.1"/>
    <property type="molecule type" value="Genomic_DNA"/>
</dbReference>
<accession>A0A8I0HLV0</accession>
<dbReference type="AlphaFoldDB" id="A0A8I0HLV0"/>
<dbReference type="GO" id="GO:0047470">
    <property type="term" value="F:(1,4)-alpha-D-glucan 1-alpha-D-glucosylmutase activity"/>
    <property type="evidence" value="ECO:0007669"/>
    <property type="project" value="TreeGrafter"/>
</dbReference>
<dbReference type="InterPro" id="IPR017853">
    <property type="entry name" value="GH"/>
</dbReference>
<organism evidence="2 3">
    <name type="scientific">Corynebacterium gallinarum</name>
    <dbReference type="NCBI Taxonomy" id="2762214"/>
    <lineage>
        <taxon>Bacteria</taxon>
        <taxon>Bacillati</taxon>
        <taxon>Actinomycetota</taxon>
        <taxon>Actinomycetes</taxon>
        <taxon>Mycobacteriales</taxon>
        <taxon>Corynebacteriaceae</taxon>
        <taxon>Corynebacterium</taxon>
    </lineage>
</organism>
<dbReference type="Gene3D" id="3.20.20.80">
    <property type="entry name" value="Glycosidases"/>
    <property type="match status" value="1"/>
</dbReference>
<dbReference type="Pfam" id="PF00128">
    <property type="entry name" value="Alpha-amylase"/>
    <property type="match status" value="1"/>
</dbReference>
<dbReference type="Gene3D" id="1.10.10.470">
    <property type="entry name" value="Maltooligosyl trehalose synthase, domain 4"/>
    <property type="match status" value="1"/>
</dbReference>
<keyword evidence="3" id="KW-1185">Reference proteome</keyword>
<dbReference type="Gene3D" id="1.10.150.200">
    <property type="entry name" value="Maltooligosyl trehalose synthase, domain 3"/>
    <property type="match status" value="1"/>
</dbReference>
<dbReference type="Gene3D" id="3.30.1590.10">
    <property type="entry name" value="Maltooligosyl trehalose synthase, domain 2"/>
    <property type="match status" value="1"/>
</dbReference>
<comment type="caution">
    <text evidence="2">The sequence shown here is derived from an EMBL/GenBank/DDBJ whole genome shotgun (WGS) entry which is preliminary data.</text>
</comment>
<dbReference type="GO" id="GO:0005992">
    <property type="term" value="P:trehalose biosynthetic process"/>
    <property type="evidence" value="ECO:0007669"/>
    <property type="project" value="TreeGrafter"/>
</dbReference>
<dbReference type="PANTHER" id="PTHR10357:SF216">
    <property type="entry name" value="MALTOOLIGOSYL TREHALOSE SYNTHASE-RELATED"/>
    <property type="match status" value="1"/>
</dbReference>
<dbReference type="Proteomes" id="UP000650224">
    <property type="component" value="Unassembled WGS sequence"/>
</dbReference>
<protein>
    <submittedName>
        <fullName evidence="2">Malto-oligosyltrehalose synthase</fullName>
    </submittedName>
</protein>
<dbReference type="GO" id="GO:0030980">
    <property type="term" value="P:alpha-glucan catabolic process"/>
    <property type="evidence" value="ECO:0007669"/>
    <property type="project" value="TreeGrafter"/>
</dbReference>
<dbReference type="SMART" id="SM00642">
    <property type="entry name" value="Aamy"/>
    <property type="match status" value="1"/>
</dbReference>
<proteinExistence type="predicted"/>
<dbReference type="SUPFAM" id="SSF51445">
    <property type="entry name" value="(Trans)glycosidases"/>
    <property type="match status" value="1"/>
</dbReference>
<evidence type="ECO:0000313" key="2">
    <source>
        <dbReference type="EMBL" id="MBD8028904.1"/>
    </source>
</evidence>
<gene>
    <name evidence="2" type="primary">treY</name>
    <name evidence="2" type="ORF">H9627_00935</name>
</gene>
<dbReference type="NCBIfam" id="TIGR02401">
    <property type="entry name" value="trehalose_TreY"/>
    <property type="match status" value="1"/>
</dbReference>
<name>A0A8I0HLV0_9CORY</name>
<dbReference type="InterPro" id="IPR012767">
    <property type="entry name" value="Trehalose_TreY"/>
</dbReference>
<dbReference type="InterPro" id="IPR006047">
    <property type="entry name" value="GH13_cat_dom"/>
</dbReference>
<sequence length="813" mass="91359">MARPISATYRLQLRGPQADESGRSFGFAEAKAILPYLKKLRVSHLYLSPILTSMPDSNHGYDVIDPTTINEELGGMEGFRALAEAAHEYGMGIIIDIVPNHLGIAEPYRNKWWWDVLKHGQDSEFEYYFDIDWHEDNGSGGKLGIPILGAEGDTDKLELDEVNDEKVLRYYEHIFPIAPGTGDGTVEEVYERQHYRLNFWRDGVINYRRFFSVNTLAGVRQEDAMVFEHTHRILRELVAEDLIDGVRVDHPDGLSDPFGYLHRLREVVGPDRWLIIEKILGVEEPLDPRLSVDGTTGYDALRELDGVFISREAEDNFSMLALQKTGSTWDEVALHSTEAALKREIAQTELHAEIRRLARAMRRDNFSTAGTNVTEEKLHETIEELIAEMPVYRADYISLSRTTAAIIADMSRRFPSRRDALDLIAAALLGNGEAKIRFAQVCGAVMAKGVEDTTFYRASRLVALQEVGGAPGRFGVSAAEFHLLQEERSMLWPRAMTTLSTHDTKRGEDVRARIIELTEDPSEFSELVNRVSAILPAPDGATGFFLFQNLLGIWPADGVITESLRTRFHDYAQKAVREASVKTTWADPNERFESALADWIDAMFDGPATSMITEFVARLHRGAVQISLGRKMLQLVGAGIPDTYQGAEFFEDSLVDPDNRRFVDYTARSQALDQLEDWDWSEVSQPGYTHLEEHFNLAKIAVVRHAHAVRQEYPACFVGGDHQAVFAQGRAEAHIVGIARGTDRQHLSIIGLAVRRPLILEETGGWFDTTVTLPAGRWRDRLTGRVYTGKVPADQIFADLPTALLVLQPETEI</sequence>
<dbReference type="PANTHER" id="PTHR10357">
    <property type="entry name" value="ALPHA-AMYLASE FAMILY MEMBER"/>
    <property type="match status" value="1"/>
</dbReference>
<reference evidence="2 3" key="1">
    <citation type="submission" date="2020-08" db="EMBL/GenBank/DDBJ databases">
        <title>A Genomic Blueprint of the Chicken Gut Microbiome.</title>
        <authorList>
            <person name="Gilroy R."/>
            <person name="Ravi A."/>
            <person name="Getino M."/>
            <person name="Pursley I."/>
            <person name="Horton D.L."/>
            <person name="Alikhan N.-F."/>
            <person name="Baker D."/>
            <person name="Gharbi K."/>
            <person name="Hall N."/>
            <person name="Watson M."/>
            <person name="Adriaenssens E.M."/>
            <person name="Foster-Nyarko E."/>
            <person name="Jarju S."/>
            <person name="Secka A."/>
            <person name="Antonio M."/>
            <person name="Oren A."/>
            <person name="Chaudhuri R."/>
            <person name="La Ragione R.M."/>
            <person name="Hildebrand F."/>
            <person name="Pallen M.J."/>
        </authorList>
    </citation>
    <scope>NUCLEOTIDE SEQUENCE [LARGE SCALE GENOMIC DNA]</scope>
    <source>
        <strain evidence="2 3">Sa1YVA5</strain>
    </source>
</reference>
<dbReference type="InterPro" id="IPR013797">
    <property type="entry name" value="Maltooligo_trehalose_synth_4"/>
</dbReference>